<name>A0AAI9HW07_MORMO</name>
<gene>
    <name evidence="1" type="ORF">PN925_004239</name>
</gene>
<sequence length="63" mass="6774">MAIKRFYFSQLADLRIEGVGIHASYAITLIVNEEDSNNGKRISVSALGKSNAAKAAGFGKLLF</sequence>
<evidence type="ECO:0000313" key="1">
    <source>
        <dbReference type="EMBL" id="EMO9458788.1"/>
    </source>
</evidence>
<comment type="caution">
    <text evidence="1">The sequence shown here is derived from an EMBL/GenBank/DDBJ whole genome shotgun (WGS) entry which is preliminary data.</text>
</comment>
<reference evidence="1" key="1">
    <citation type="submission" date="2024-02" db="EMBL/GenBank/DDBJ databases">
        <authorList>
            <consortium name="Clinical and Environmental Microbiology Branch: Whole genome sequencing antimicrobial resistance pathogens in the healthcare setting"/>
        </authorList>
    </citation>
    <scope>NUCLEOTIDE SEQUENCE</scope>
    <source>
        <strain evidence="1">2023KU-00017</strain>
    </source>
</reference>
<organism evidence="1">
    <name type="scientific">Morganella morganii</name>
    <name type="common">Proteus morganii</name>
    <dbReference type="NCBI Taxonomy" id="582"/>
    <lineage>
        <taxon>Bacteria</taxon>
        <taxon>Pseudomonadati</taxon>
        <taxon>Pseudomonadota</taxon>
        <taxon>Gammaproteobacteria</taxon>
        <taxon>Enterobacterales</taxon>
        <taxon>Morganellaceae</taxon>
        <taxon>Morganella</taxon>
    </lineage>
</organism>
<protein>
    <submittedName>
        <fullName evidence="1">Uncharacterized protein</fullName>
    </submittedName>
</protein>
<dbReference type="EMBL" id="ABKJEP030000178">
    <property type="protein sequence ID" value="EMO9458788.1"/>
    <property type="molecule type" value="Genomic_DNA"/>
</dbReference>
<dbReference type="AlphaFoldDB" id="A0AAI9HW07"/>
<accession>A0AAI9HW07</accession>
<proteinExistence type="predicted"/>